<evidence type="ECO:0000259" key="2">
    <source>
        <dbReference type="Pfam" id="PF00899"/>
    </source>
</evidence>
<evidence type="ECO:0000313" key="3">
    <source>
        <dbReference type="EMBL" id="PAV27233.1"/>
    </source>
</evidence>
<protein>
    <submittedName>
        <fullName evidence="3">Molybdopterin-synthase adenylyltransferase MoeB</fullName>
    </submittedName>
</protein>
<reference evidence="3 4" key="1">
    <citation type="submission" date="2017-07" db="EMBL/GenBank/DDBJ databases">
        <title>Tamlnaduibacter salinus (Mi-7) genome sequencing.</title>
        <authorList>
            <person name="Verma A."/>
            <person name="Krishnamurthi S."/>
        </authorList>
    </citation>
    <scope>NUCLEOTIDE SEQUENCE [LARGE SCALE GENOMIC DNA]</scope>
    <source>
        <strain evidence="3 4">Mi-7</strain>
    </source>
</reference>
<dbReference type="GO" id="GO:0008146">
    <property type="term" value="F:sulfotransferase activity"/>
    <property type="evidence" value="ECO:0007669"/>
    <property type="project" value="TreeGrafter"/>
</dbReference>
<dbReference type="Gene3D" id="3.40.50.720">
    <property type="entry name" value="NAD(P)-binding Rossmann-like Domain"/>
    <property type="match status" value="1"/>
</dbReference>
<dbReference type="GO" id="GO:0008641">
    <property type="term" value="F:ubiquitin-like modifier activating enzyme activity"/>
    <property type="evidence" value="ECO:0007669"/>
    <property type="project" value="InterPro"/>
</dbReference>
<dbReference type="NCBIfam" id="NF004281">
    <property type="entry name" value="PRK05690.1"/>
    <property type="match status" value="1"/>
</dbReference>
<comment type="similarity">
    <text evidence="1">Belongs to the HesA/MoeB/ThiF family.</text>
</comment>
<dbReference type="SUPFAM" id="SSF69572">
    <property type="entry name" value="Activating enzymes of the ubiquitin-like proteins"/>
    <property type="match status" value="1"/>
</dbReference>
<organism evidence="3 4">
    <name type="scientific">Tamilnaduibacter salinus</name>
    <dbReference type="NCBI Taxonomy" id="1484056"/>
    <lineage>
        <taxon>Bacteria</taxon>
        <taxon>Pseudomonadati</taxon>
        <taxon>Pseudomonadota</taxon>
        <taxon>Gammaproteobacteria</taxon>
        <taxon>Pseudomonadales</taxon>
        <taxon>Marinobacteraceae</taxon>
        <taxon>Tamilnaduibacter</taxon>
    </lineage>
</organism>
<comment type="caution">
    <text evidence="3">The sequence shown here is derived from an EMBL/GenBank/DDBJ whole genome shotgun (WGS) entry which is preliminary data.</text>
</comment>
<dbReference type="GO" id="GO:0016779">
    <property type="term" value="F:nucleotidyltransferase activity"/>
    <property type="evidence" value="ECO:0007669"/>
    <property type="project" value="UniProtKB-KW"/>
</dbReference>
<dbReference type="GO" id="GO:0005829">
    <property type="term" value="C:cytosol"/>
    <property type="evidence" value="ECO:0007669"/>
    <property type="project" value="TreeGrafter"/>
</dbReference>
<dbReference type="InterPro" id="IPR045886">
    <property type="entry name" value="ThiF/MoeB/HesA"/>
</dbReference>
<dbReference type="AlphaFoldDB" id="A0A2A2I854"/>
<dbReference type="GO" id="GO:0004792">
    <property type="term" value="F:thiosulfate-cyanide sulfurtransferase activity"/>
    <property type="evidence" value="ECO:0007669"/>
    <property type="project" value="TreeGrafter"/>
</dbReference>
<dbReference type="FunFam" id="3.40.50.720:FF:000080">
    <property type="entry name" value="Thiazole biosynthesis adenylyltransferase ThiF"/>
    <property type="match status" value="1"/>
</dbReference>
<accession>A0A2A2I854</accession>
<dbReference type="PANTHER" id="PTHR10953:SF240">
    <property type="entry name" value="SULFUR CARRIER PROTEIN THIS ADENYLYLTRANSFERASE"/>
    <property type="match status" value="1"/>
</dbReference>
<keyword evidence="3" id="KW-0808">Transferase</keyword>
<proteinExistence type="inferred from homology"/>
<dbReference type="Proteomes" id="UP000218332">
    <property type="component" value="Unassembled WGS sequence"/>
</dbReference>
<dbReference type="InterPro" id="IPR035985">
    <property type="entry name" value="Ubiquitin-activating_enz"/>
</dbReference>
<feature type="domain" description="THIF-type NAD/FAD binding fold" evidence="2">
    <location>
        <begin position="10"/>
        <end position="245"/>
    </location>
</feature>
<keyword evidence="4" id="KW-1185">Reference proteome</keyword>
<dbReference type="CDD" id="cd00757">
    <property type="entry name" value="ThiF_MoeB_HesA_family"/>
    <property type="match status" value="1"/>
</dbReference>
<name>A0A2A2I854_9GAMM</name>
<dbReference type="EMBL" id="NMPM01000008">
    <property type="protein sequence ID" value="PAV27233.1"/>
    <property type="molecule type" value="Genomic_DNA"/>
</dbReference>
<evidence type="ECO:0000256" key="1">
    <source>
        <dbReference type="ARBA" id="ARBA00009919"/>
    </source>
</evidence>
<dbReference type="RefSeq" id="WP_095609777.1">
    <property type="nucleotide sequence ID" value="NZ_NMPM01000008.1"/>
</dbReference>
<sequence>MLSDDELMRYSRQLLLPGFEIDGQQALRASRVLVVGCGGLGCPAALYLAGAGVGTLVLADDDQVELANLQRQIAFTDTDRDRPKAQALAERLTALNPGIDARPLTGRLSGEVLDEAVADSTLVLDCTDNFDTRFAINRACVRAGVPLVSGAAVRGEGQVSVFQGHRPESPCYQCLYPDGGGEDLRCSESGVIGPLVGMIGACQAMEAIKVLAGLGQSLTGRLLLLDAWRMEWREMKLGPDPECPVCATVEQQ</sequence>
<keyword evidence="3" id="KW-0548">Nucleotidyltransferase</keyword>
<dbReference type="InterPro" id="IPR000594">
    <property type="entry name" value="ThiF_NAD_FAD-bd"/>
</dbReference>
<evidence type="ECO:0000313" key="4">
    <source>
        <dbReference type="Proteomes" id="UP000218332"/>
    </source>
</evidence>
<dbReference type="PANTHER" id="PTHR10953">
    <property type="entry name" value="UBIQUITIN-ACTIVATING ENZYME E1"/>
    <property type="match status" value="1"/>
</dbReference>
<dbReference type="Pfam" id="PF00899">
    <property type="entry name" value="ThiF"/>
    <property type="match status" value="1"/>
</dbReference>
<gene>
    <name evidence="3" type="ORF">CF392_01930</name>
</gene>